<dbReference type="EMBL" id="LCYI01000062">
    <property type="protein sequence ID" value="KLA22319.1"/>
    <property type="molecule type" value="Genomic_DNA"/>
</dbReference>
<evidence type="ECO:0000313" key="2">
    <source>
        <dbReference type="Proteomes" id="UP000035214"/>
    </source>
</evidence>
<protein>
    <submittedName>
        <fullName evidence="1">Uncharacterized protein</fullName>
    </submittedName>
</protein>
<proteinExistence type="predicted"/>
<evidence type="ECO:0000313" key="1">
    <source>
        <dbReference type="EMBL" id="KLA22319.1"/>
    </source>
</evidence>
<reference evidence="1 2" key="1">
    <citation type="submission" date="2015-04" db="EMBL/GenBank/DDBJ databases">
        <title>Draft Genome Sequences of Eight Spore-Forming Food Isolates of Bacillus cereus Genome sequencing.</title>
        <authorList>
            <person name="Krawcyk A.O."/>
            <person name="de Jong A."/>
            <person name="Eijlander R.T."/>
            <person name="Berendsen E.M."/>
            <person name="Holsappel S."/>
            <person name="Wells-Bennik M."/>
            <person name="Kuipers O.P."/>
        </authorList>
    </citation>
    <scope>NUCLEOTIDE SEQUENCE [LARGE SCALE GENOMIC DNA]</scope>
    <source>
        <strain evidence="1 2">B4077</strain>
    </source>
</reference>
<dbReference type="PATRIC" id="fig|1396.428.peg.2625"/>
<sequence>MVWKVSLFSEVGYTLERAVKLGINDKGLNADGNVSMI</sequence>
<gene>
    <name evidence="1" type="ORF">B4077_3265</name>
</gene>
<name>A0A0G8EDD8_BACCE</name>
<accession>A0A0G8EDD8</accession>
<dbReference type="AlphaFoldDB" id="A0A0G8EDD8"/>
<comment type="caution">
    <text evidence="1">The sequence shown here is derived from an EMBL/GenBank/DDBJ whole genome shotgun (WGS) entry which is preliminary data.</text>
</comment>
<dbReference type="Proteomes" id="UP000035214">
    <property type="component" value="Unassembled WGS sequence"/>
</dbReference>
<organism evidence="1 2">
    <name type="scientific">Bacillus cereus</name>
    <dbReference type="NCBI Taxonomy" id="1396"/>
    <lineage>
        <taxon>Bacteria</taxon>
        <taxon>Bacillati</taxon>
        <taxon>Bacillota</taxon>
        <taxon>Bacilli</taxon>
        <taxon>Bacillales</taxon>
        <taxon>Bacillaceae</taxon>
        <taxon>Bacillus</taxon>
        <taxon>Bacillus cereus group</taxon>
    </lineage>
</organism>